<evidence type="ECO:0008006" key="5">
    <source>
        <dbReference type="Google" id="ProtNLM"/>
    </source>
</evidence>
<name>A0A7J7LGB2_9MAGN</name>
<dbReference type="OrthoDB" id="1938584at2759"/>
<evidence type="ECO:0000313" key="3">
    <source>
        <dbReference type="EMBL" id="KAF6141711.1"/>
    </source>
</evidence>
<accession>A0A7J7LGB2</accession>
<evidence type="ECO:0000313" key="4">
    <source>
        <dbReference type="Proteomes" id="UP000541444"/>
    </source>
</evidence>
<evidence type="ECO:0000256" key="1">
    <source>
        <dbReference type="ARBA" id="ARBA00004123"/>
    </source>
</evidence>
<dbReference type="GO" id="GO:0006950">
    <property type="term" value="P:response to stress"/>
    <property type="evidence" value="ECO:0007669"/>
    <property type="project" value="UniProtKB-ARBA"/>
</dbReference>
<dbReference type="Proteomes" id="UP000541444">
    <property type="component" value="Unassembled WGS sequence"/>
</dbReference>
<keyword evidence="2" id="KW-0539">Nucleus</keyword>
<dbReference type="InterPro" id="IPR051992">
    <property type="entry name" value="OxStress_Response_Reg"/>
</dbReference>
<dbReference type="PANTHER" id="PTHR33172">
    <property type="entry name" value="OS08G0516900 PROTEIN"/>
    <property type="match status" value="1"/>
</dbReference>
<gene>
    <name evidence="3" type="ORF">GIB67_027889</name>
</gene>
<reference evidence="3 4" key="1">
    <citation type="journal article" date="2020" name="IScience">
        <title>Genome Sequencing of the Endangered Kingdonia uniflora (Circaeasteraceae, Ranunculales) Reveals Potential Mechanisms of Evolutionary Specialization.</title>
        <authorList>
            <person name="Sun Y."/>
            <person name="Deng T."/>
            <person name="Zhang A."/>
            <person name="Moore M.J."/>
            <person name="Landis J.B."/>
            <person name="Lin N."/>
            <person name="Zhang H."/>
            <person name="Zhang X."/>
            <person name="Huang J."/>
            <person name="Zhang X."/>
            <person name="Sun H."/>
            <person name="Wang H."/>
        </authorList>
    </citation>
    <scope>NUCLEOTIDE SEQUENCE [LARGE SCALE GENOMIC DNA]</scope>
    <source>
        <strain evidence="3">TB1705</strain>
        <tissue evidence="3">Leaf</tissue>
    </source>
</reference>
<keyword evidence="4" id="KW-1185">Reference proteome</keyword>
<sequence>MGQGTKCFRDPMVTTVSVFHSAGVEHGQWKTMDDDDDCCDSLSTTTSSLSDSFTSITSSSSDLEEDASSASLSNGPLYELSDLMAQLPIKRGLSNHFQGKSQSFTSLCNVKSIEDLAKKENPYTKKMKLCRSYGVGLENKKSFAPKVCSKNISKKASRGSYVSLIAKRSSSCRPLFSQEKTLCKT</sequence>
<organism evidence="3 4">
    <name type="scientific">Kingdonia uniflora</name>
    <dbReference type="NCBI Taxonomy" id="39325"/>
    <lineage>
        <taxon>Eukaryota</taxon>
        <taxon>Viridiplantae</taxon>
        <taxon>Streptophyta</taxon>
        <taxon>Embryophyta</taxon>
        <taxon>Tracheophyta</taxon>
        <taxon>Spermatophyta</taxon>
        <taxon>Magnoliopsida</taxon>
        <taxon>Ranunculales</taxon>
        <taxon>Circaeasteraceae</taxon>
        <taxon>Kingdonia</taxon>
    </lineage>
</organism>
<comment type="subcellular location">
    <subcellularLocation>
        <location evidence="1">Nucleus</location>
    </subcellularLocation>
</comment>
<evidence type="ECO:0000256" key="2">
    <source>
        <dbReference type="ARBA" id="ARBA00023242"/>
    </source>
</evidence>
<comment type="caution">
    <text evidence="3">The sequence shown here is derived from an EMBL/GenBank/DDBJ whole genome shotgun (WGS) entry which is preliminary data.</text>
</comment>
<dbReference type="EMBL" id="JACGCM010002299">
    <property type="protein sequence ID" value="KAF6141711.1"/>
    <property type="molecule type" value="Genomic_DNA"/>
</dbReference>
<dbReference type="AlphaFoldDB" id="A0A7J7LGB2"/>
<protein>
    <recommendedName>
        <fullName evidence="5">Oxidative stress 3</fullName>
    </recommendedName>
</protein>
<dbReference type="GO" id="GO:0005634">
    <property type="term" value="C:nucleus"/>
    <property type="evidence" value="ECO:0007669"/>
    <property type="project" value="UniProtKB-SubCell"/>
</dbReference>
<proteinExistence type="predicted"/>
<dbReference type="PANTHER" id="PTHR33172:SF29">
    <property type="entry name" value="OS06G0559400 PROTEIN"/>
    <property type="match status" value="1"/>
</dbReference>